<dbReference type="InterPro" id="IPR006295">
    <property type="entry name" value="DNA_primase_DnaG"/>
</dbReference>
<feature type="region of interest" description="Disordered" evidence="15">
    <location>
        <begin position="442"/>
        <end position="509"/>
    </location>
</feature>
<dbReference type="InterPro" id="IPR050219">
    <property type="entry name" value="DnaG_primase"/>
</dbReference>
<evidence type="ECO:0000256" key="15">
    <source>
        <dbReference type="SAM" id="MobiDB-lite"/>
    </source>
</evidence>
<dbReference type="InterPro" id="IPR019475">
    <property type="entry name" value="DNA_primase_DnaB-bd"/>
</dbReference>
<keyword evidence="1 12" id="KW-0240">DNA-directed RNA polymerase</keyword>
<proteinExistence type="inferred from homology"/>
<organism evidence="17">
    <name type="scientific">Caldilineaceae bacterium SB0664_bin_27</name>
    <dbReference type="NCBI Taxonomy" id="2605260"/>
    <lineage>
        <taxon>Bacteria</taxon>
        <taxon>Bacillati</taxon>
        <taxon>Chloroflexota</taxon>
        <taxon>Caldilineae</taxon>
        <taxon>Caldilineales</taxon>
        <taxon>Caldilineaceae</taxon>
    </lineage>
</organism>
<evidence type="ECO:0000256" key="9">
    <source>
        <dbReference type="ARBA" id="ARBA00022842"/>
    </source>
</evidence>
<evidence type="ECO:0000256" key="4">
    <source>
        <dbReference type="ARBA" id="ARBA00022695"/>
    </source>
</evidence>
<dbReference type="FunFam" id="3.40.1360.10:FF:000002">
    <property type="entry name" value="DNA primase"/>
    <property type="match status" value="1"/>
</dbReference>
<evidence type="ECO:0000256" key="6">
    <source>
        <dbReference type="ARBA" id="ARBA00022723"/>
    </source>
</evidence>
<comment type="caution">
    <text evidence="12">Lacks conserved residue(s) required for the propagation of feature annotation.</text>
</comment>
<keyword evidence="7 14" id="KW-0863">Zinc-finger</keyword>
<keyword evidence="9" id="KW-0460">Magnesium</keyword>
<feature type="zinc finger region" description="CHC2-type" evidence="14">
    <location>
        <begin position="34"/>
        <end position="59"/>
    </location>
</feature>
<dbReference type="SMART" id="SM00400">
    <property type="entry name" value="ZnF_CHCC"/>
    <property type="match status" value="1"/>
</dbReference>
<dbReference type="CDD" id="cd03364">
    <property type="entry name" value="TOPRIM_DnaG_primases"/>
    <property type="match status" value="1"/>
</dbReference>
<evidence type="ECO:0000313" key="17">
    <source>
        <dbReference type="EMBL" id="MXY95341.1"/>
    </source>
</evidence>
<dbReference type="InterPro" id="IPR002694">
    <property type="entry name" value="Znf_CHC2"/>
</dbReference>
<dbReference type="GO" id="GO:0006269">
    <property type="term" value="P:DNA replication, synthesis of primer"/>
    <property type="evidence" value="ECO:0007669"/>
    <property type="project" value="UniProtKB-UniRule"/>
</dbReference>
<dbReference type="Pfam" id="PF13155">
    <property type="entry name" value="Toprim_2"/>
    <property type="match status" value="1"/>
</dbReference>
<evidence type="ECO:0000256" key="14">
    <source>
        <dbReference type="PIRSR" id="PIRSR002811-1"/>
    </source>
</evidence>
<dbReference type="GO" id="GO:0003677">
    <property type="term" value="F:DNA binding"/>
    <property type="evidence" value="ECO:0007669"/>
    <property type="project" value="UniProtKB-KW"/>
</dbReference>
<dbReference type="InterPro" id="IPR013264">
    <property type="entry name" value="DNAG_N"/>
</dbReference>
<evidence type="ECO:0000259" key="16">
    <source>
        <dbReference type="PROSITE" id="PS50880"/>
    </source>
</evidence>
<evidence type="ECO:0000256" key="8">
    <source>
        <dbReference type="ARBA" id="ARBA00022833"/>
    </source>
</evidence>
<name>A0A6B0YY31_9CHLR</name>
<dbReference type="InterPro" id="IPR006171">
    <property type="entry name" value="TOPRIM_dom"/>
</dbReference>
<dbReference type="EC" id="2.7.7.101" evidence="12"/>
<dbReference type="GO" id="GO:0008270">
    <property type="term" value="F:zinc ion binding"/>
    <property type="evidence" value="ECO:0007669"/>
    <property type="project" value="UniProtKB-KW"/>
</dbReference>
<keyword evidence="3 12" id="KW-0808">Transferase</keyword>
<dbReference type="InterPro" id="IPR034151">
    <property type="entry name" value="TOPRIM_DnaG_bac"/>
</dbReference>
<evidence type="ECO:0000256" key="13">
    <source>
        <dbReference type="PIRNR" id="PIRNR002811"/>
    </source>
</evidence>
<sequence>MNVAEEIKNRIDAVEFISRYLPLQRAGRSFKANCPFHQERTPSFVVFPDTGTWRCFGACSTGGDIFSFLMQKENLDFREALQALAQEAGVQLAEETERGDAQGRDLLYELNDRAALFFRNQLHRSQEAQPARDYLQRRGINAQVAAQFQLGFAPDSWDALRDHLVQAGYSPDNLHRADLVKHNLEHDSFYDSFRNRLIVPIHDRQGRVIGFGGRVLDSSLPKYLNTAETPLFHKSHVVYGLDRAYRAIRQADSVVVVEGYMDVIAAHQFGFENVVACLGTALTEEQLRQLHRYTDNFILALDADSAGQQATLRGLNQARQALKRKAKPVLTATGRMHVEHRLSANLRITTLPEGRDPDDIIRQNTDAWQELIDTATPLVDYYFGIVAKQYDLDSGRGKGEAVAELTPLIAELGDEEEQQHYIQRLSRLVRIEERTIEQRVKASARELRNPPQEGRHRRRFTRPQSGRAPAGAEPQAASEVVPQEEAADPGWPESSPANGETPSSPPADLATFVPETKLEVFLLALLIDEPDLLIWLAEMSQELEIAPLRGRDFQQIEYREIFDALRRFIASDELWDINSFQETLNPSYLPVISQLTMQILSMPEREPGDVRNELLKLLIRLRYARLRESLSAMQFLLHDAQENENREAILEFSAIINANRRDRHHLEHVMAGSIQVSYGTTRVESGIAIA</sequence>
<dbReference type="Pfam" id="PF01807">
    <property type="entry name" value="Zn_ribbon_DnaG"/>
    <property type="match status" value="1"/>
</dbReference>
<keyword evidence="11 12" id="KW-0804">Transcription</keyword>
<gene>
    <name evidence="12" type="primary">dnaG</name>
    <name evidence="17" type="ORF">F4Y42_18010</name>
</gene>
<dbReference type="AlphaFoldDB" id="A0A6B0YY31"/>
<dbReference type="Gene3D" id="3.90.580.10">
    <property type="entry name" value="Zinc finger, CHC2-type domain"/>
    <property type="match status" value="1"/>
</dbReference>
<dbReference type="Gene3D" id="3.90.980.10">
    <property type="entry name" value="DNA primase, catalytic core, N-terminal domain"/>
    <property type="match status" value="1"/>
</dbReference>
<dbReference type="InterPro" id="IPR036977">
    <property type="entry name" value="DNA_primase_Znf_CHC2"/>
</dbReference>
<dbReference type="SMART" id="SM00493">
    <property type="entry name" value="TOPRIM"/>
    <property type="match status" value="1"/>
</dbReference>
<dbReference type="HAMAP" id="MF_00974">
    <property type="entry name" value="DNA_primase_DnaG"/>
    <property type="match status" value="1"/>
</dbReference>
<evidence type="ECO:0000256" key="10">
    <source>
        <dbReference type="ARBA" id="ARBA00023125"/>
    </source>
</evidence>
<keyword evidence="8 13" id="KW-0862">Zinc</keyword>
<evidence type="ECO:0000256" key="11">
    <source>
        <dbReference type="ARBA" id="ARBA00023163"/>
    </source>
</evidence>
<dbReference type="PIRSF" id="PIRSF002811">
    <property type="entry name" value="DnaG"/>
    <property type="match status" value="1"/>
</dbReference>
<dbReference type="PROSITE" id="PS50880">
    <property type="entry name" value="TOPRIM"/>
    <property type="match status" value="1"/>
</dbReference>
<keyword evidence="6 13" id="KW-0479">Metal-binding</keyword>
<reference evidence="17" key="1">
    <citation type="submission" date="2019-09" db="EMBL/GenBank/DDBJ databases">
        <title>Characterisation of the sponge microbiome using genome-centric metagenomics.</title>
        <authorList>
            <person name="Engelberts J.P."/>
            <person name="Robbins S.J."/>
            <person name="De Goeij J.M."/>
            <person name="Aranda M."/>
            <person name="Bell S.C."/>
            <person name="Webster N.S."/>
        </authorList>
    </citation>
    <scope>NUCLEOTIDE SEQUENCE</scope>
    <source>
        <strain evidence="17">SB0664_bin_27</strain>
    </source>
</reference>
<dbReference type="InterPro" id="IPR030846">
    <property type="entry name" value="DnaG_bac"/>
</dbReference>
<dbReference type="FunFam" id="3.90.980.10:FF:000001">
    <property type="entry name" value="DNA primase"/>
    <property type="match status" value="1"/>
</dbReference>
<evidence type="ECO:0000256" key="1">
    <source>
        <dbReference type="ARBA" id="ARBA00022478"/>
    </source>
</evidence>
<dbReference type="GO" id="GO:0000428">
    <property type="term" value="C:DNA-directed RNA polymerase complex"/>
    <property type="evidence" value="ECO:0007669"/>
    <property type="project" value="UniProtKB-KW"/>
</dbReference>
<dbReference type="Gene3D" id="3.40.1360.10">
    <property type="match status" value="1"/>
</dbReference>
<keyword evidence="5 12" id="KW-0235">DNA replication</keyword>
<comment type="catalytic activity">
    <reaction evidence="12">
        <text>ssDNA + n NTP = ssDNA/pppN(pN)n-1 hybrid + (n-1) diphosphate.</text>
        <dbReference type="EC" id="2.7.7.101"/>
    </reaction>
</comment>
<keyword evidence="4 12" id="KW-0548">Nucleotidyltransferase</keyword>
<dbReference type="SUPFAM" id="SSF56731">
    <property type="entry name" value="DNA primase core"/>
    <property type="match status" value="1"/>
</dbReference>
<evidence type="ECO:0000256" key="3">
    <source>
        <dbReference type="ARBA" id="ARBA00022679"/>
    </source>
</evidence>
<evidence type="ECO:0000256" key="2">
    <source>
        <dbReference type="ARBA" id="ARBA00022515"/>
    </source>
</evidence>
<comment type="similarity">
    <text evidence="12 13">Belongs to the DnaG primase family.</text>
</comment>
<comment type="caution">
    <text evidence="17">The sequence shown here is derived from an EMBL/GenBank/DDBJ whole genome shotgun (WGS) entry which is preliminary data.</text>
</comment>
<dbReference type="SUPFAM" id="SSF57783">
    <property type="entry name" value="Zinc beta-ribbon"/>
    <property type="match status" value="1"/>
</dbReference>
<dbReference type="EMBL" id="VXRG01000146">
    <property type="protein sequence ID" value="MXY95341.1"/>
    <property type="molecule type" value="Genomic_DNA"/>
</dbReference>
<dbReference type="Pfam" id="PF10410">
    <property type="entry name" value="DnaB_bind"/>
    <property type="match status" value="1"/>
</dbReference>
<keyword evidence="2 12" id="KW-0639">Primosome</keyword>
<dbReference type="Pfam" id="PF08275">
    <property type="entry name" value="DNAG_N"/>
    <property type="match status" value="1"/>
</dbReference>
<evidence type="ECO:0000256" key="12">
    <source>
        <dbReference type="HAMAP-Rule" id="MF_00974"/>
    </source>
</evidence>
<comment type="function">
    <text evidence="12 13">RNA polymerase that catalyzes the synthesis of short RNA molecules used as primers for DNA polymerase during DNA replication.</text>
</comment>
<keyword evidence="10 12" id="KW-0238">DNA-binding</keyword>
<protein>
    <recommendedName>
        <fullName evidence="12 13">DNA primase</fullName>
        <ecNumber evidence="12">2.7.7.101</ecNumber>
    </recommendedName>
</protein>
<dbReference type="GO" id="GO:0005737">
    <property type="term" value="C:cytoplasm"/>
    <property type="evidence" value="ECO:0007669"/>
    <property type="project" value="TreeGrafter"/>
</dbReference>
<dbReference type="NCBIfam" id="TIGR01391">
    <property type="entry name" value="dnaG"/>
    <property type="match status" value="1"/>
</dbReference>
<comment type="cofactor">
    <cofactor evidence="13 14">
        <name>Zn(2+)</name>
        <dbReference type="ChEBI" id="CHEBI:29105"/>
    </cofactor>
    <text evidence="13 14">Binds 1 zinc ion per monomer.</text>
</comment>
<dbReference type="InterPro" id="IPR037068">
    <property type="entry name" value="DNA_primase_core_N_sf"/>
</dbReference>
<dbReference type="GO" id="GO:0003899">
    <property type="term" value="F:DNA-directed RNA polymerase activity"/>
    <property type="evidence" value="ECO:0007669"/>
    <property type="project" value="UniProtKB-UniRule"/>
</dbReference>
<accession>A0A6B0YY31</accession>
<dbReference type="PANTHER" id="PTHR30313">
    <property type="entry name" value="DNA PRIMASE"/>
    <property type="match status" value="1"/>
</dbReference>
<evidence type="ECO:0000256" key="7">
    <source>
        <dbReference type="ARBA" id="ARBA00022771"/>
    </source>
</evidence>
<feature type="domain" description="Toprim" evidence="16">
    <location>
        <begin position="252"/>
        <end position="334"/>
    </location>
</feature>
<comment type="subunit">
    <text evidence="12">Monomer. Interacts with DnaB.</text>
</comment>
<dbReference type="GO" id="GO:1990077">
    <property type="term" value="C:primosome complex"/>
    <property type="evidence" value="ECO:0007669"/>
    <property type="project" value="UniProtKB-KW"/>
</dbReference>
<dbReference type="PANTHER" id="PTHR30313:SF2">
    <property type="entry name" value="DNA PRIMASE"/>
    <property type="match status" value="1"/>
</dbReference>
<evidence type="ECO:0000256" key="5">
    <source>
        <dbReference type="ARBA" id="ARBA00022705"/>
    </source>
</evidence>